<feature type="non-terminal residue" evidence="1">
    <location>
        <position position="112"/>
    </location>
</feature>
<dbReference type="EMBL" id="JAMKFB020000908">
    <property type="protein sequence ID" value="KAL0146645.1"/>
    <property type="molecule type" value="Genomic_DNA"/>
</dbReference>
<accession>A0ABD0MAB1</accession>
<comment type="caution">
    <text evidence="1">The sequence shown here is derived from an EMBL/GenBank/DDBJ whole genome shotgun (WGS) entry which is preliminary data.</text>
</comment>
<reference evidence="1 2" key="1">
    <citation type="submission" date="2024-05" db="EMBL/GenBank/DDBJ databases">
        <title>Genome sequencing and assembly of Indian major carp, Cirrhinus mrigala (Hamilton, 1822).</title>
        <authorList>
            <person name="Mohindra V."/>
            <person name="Chowdhury L.M."/>
            <person name="Lal K."/>
            <person name="Jena J.K."/>
        </authorList>
    </citation>
    <scope>NUCLEOTIDE SEQUENCE [LARGE SCALE GENOMIC DNA]</scope>
    <source>
        <strain evidence="1">CM1030</strain>
        <tissue evidence="1">Blood</tissue>
    </source>
</reference>
<evidence type="ECO:0000313" key="1">
    <source>
        <dbReference type="EMBL" id="KAL0146645.1"/>
    </source>
</evidence>
<gene>
    <name evidence="1" type="ORF">M9458_057985</name>
</gene>
<evidence type="ECO:0000313" key="2">
    <source>
        <dbReference type="Proteomes" id="UP001529510"/>
    </source>
</evidence>
<protein>
    <submittedName>
        <fullName evidence="1">Uncharacterized protein</fullName>
    </submittedName>
</protein>
<organism evidence="1 2">
    <name type="scientific">Cirrhinus mrigala</name>
    <name type="common">Mrigala</name>
    <dbReference type="NCBI Taxonomy" id="683832"/>
    <lineage>
        <taxon>Eukaryota</taxon>
        <taxon>Metazoa</taxon>
        <taxon>Chordata</taxon>
        <taxon>Craniata</taxon>
        <taxon>Vertebrata</taxon>
        <taxon>Euteleostomi</taxon>
        <taxon>Actinopterygii</taxon>
        <taxon>Neopterygii</taxon>
        <taxon>Teleostei</taxon>
        <taxon>Ostariophysi</taxon>
        <taxon>Cypriniformes</taxon>
        <taxon>Cyprinidae</taxon>
        <taxon>Labeoninae</taxon>
        <taxon>Labeonini</taxon>
        <taxon>Cirrhinus</taxon>
    </lineage>
</organism>
<sequence length="112" mass="12793">MNRAATHFIKRLMSAHDCCAPDEEQYRIKHCHTAEQLEMDPVHCISSSRYINCDSTFCCIKSVVESSFTVTHIHTEQKLHIFKPVSIRAVQHLNTSEQTLLIFSVSVSGCRQ</sequence>
<dbReference type="AlphaFoldDB" id="A0ABD0MAB1"/>
<dbReference type="Proteomes" id="UP001529510">
    <property type="component" value="Unassembled WGS sequence"/>
</dbReference>
<keyword evidence="2" id="KW-1185">Reference proteome</keyword>
<proteinExistence type="predicted"/>
<name>A0ABD0MAB1_CIRMR</name>